<dbReference type="SMART" id="SM00327">
    <property type="entry name" value="VWA"/>
    <property type="match status" value="1"/>
</dbReference>
<evidence type="ECO:0000259" key="3">
    <source>
        <dbReference type="PROSITE" id="PS50234"/>
    </source>
</evidence>
<dbReference type="Gene3D" id="3.40.50.410">
    <property type="entry name" value="von Willebrand factor, type A domain"/>
    <property type="match status" value="1"/>
</dbReference>
<dbReference type="SUPFAM" id="SSF53300">
    <property type="entry name" value="vWA-like"/>
    <property type="match status" value="1"/>
</dbReference>
<evidence type="ECO:0000256" key="1">
    <source>
        <dbReference type="SAM" id="MobiDB-lite"/>
    </source>
</evidence>
<dbReference type="InterPro" id="IPR002035">
    <property type="entry name" value="VWF_A"/>
</dbReference>
<dbReference type="Proteomes" id="UP001500866">
    <property type="component" value="Unassembled WGS sequence"/>
</dbReference>
<feature type="compositionally biased region" description="Basic and acidic residues" evidence="1">
    <location>
        <begin position="25"/>
        <end position="43"/>
    </location>
</feature>
<gene>
    <name evidence="4" type="ORF">GCM10009001_07380</name>
</gene>
<evidence type="ECO:0000313" key="5">
    <source>
        <dbReference type="Proteomes" id="UP001500866"/>
    </source>
</evidence>
<dbReference type="PROSITE" id="PS51257">
    <property type="entry name" value="PROKAR_LIPOPROTEIN"/>
    <property type="match status" value="1"/>
</dbReference>
<feature type="region of interest" description="Disordered" evidence="1">
    <location>
        <begin position="24"/>
        <end position="61"/>
    </location>
</feature>
<evidence type="ECO:0000313" key="4">
    <source>
        <dbReference type="EMBL" id="GAA0593727.1"/>
    </source>
</evidence>
<feature type="compositionally biased region" description="Basic and acidic residues" evidence="1">
    <location>
        <begin position="51"/>
        <end position="61"/>
    </location>
</feature>
<dbReference type="Pfam" id="PF00092">
    <property type="entry name" value="VWA"/>
    <property type="match status" value="1"/>
</dbReference>
<proteinExistence type="predicted"/>
<accession>A0ABN1FM56</accession>
<dbReference type="PROSITE" id="PS50234">
    <property type="entry name" value="VWFA"/>
    <property type="match status" value="1"/>
</dbReference>
<feature type="signal peptide" evidence="2">
    <location>
        <begin position="1"/>
        <end position="23"/>
    </location>
</feature>
<keyword evidence="5" id="KW-1185">Reference proteome</keyword>
<keyword evidence="2" id="KW-0732">Signal</keyword>
<dbReference type="RefSeq" id="WP_343810395.1">
    <property type="nucleotide sequence ID" value="NZ_BAAADS010000003.1"/>
</dbReference>
<feature type="chain" id="PRO_5046019570" description="VWFA domain-containing protein" evidence="2">
    <location>
        <begin position="24"/>
        <end position="469"/>
    </location>
</feature>
<comment type="caution">
    <text evidence="4">The sequence shown here is derived from an EMBL/GenBank/DDBJ whole genome shotgun (WGS) entry which is preliminary data.</text>
</comment>
<reference evidence="4 5" key="1">
    <citation type="journal article" date="2019" name="Int. J. Syst. Evol. Microbiol.">
        <title>The Global Catalogue of Microorganisms (GCM) 10K type strain sequencing project: providing services to taxonomists for standard genome sequencing and annotation.</title>
        <authorList>
            <consortium name="The Broad Institute Genomics Platform"/>
            <consortium name="The Broad Institute Genome Sequencing Center for Infectious Disease"/>
            <person name="Wu L."/>
            <person name="Ma J."/>
        </authorList>
    </citation>
    <scope>NUCLEOTIDE SEQUENCE [LARGE SCALE GENOMIC DNA]</scope>
    <source>
        <strain evidence="4 5">JCM 15395</strain>
    </source>
</reference>
<sequence>MKKIFTIALLFMILILAACSSSSDEAAKSNENNNEKKAEDQSSKENNSSNEKNKTEKNETEKFMENASNIPDSFAESAEYIGVGKFAEEEYNETFSNHEEVKKVLDNFPKLTKKSPDQKVKKAMKNLFSLFKEDLSKVDVPIKQWESMRFKNPKGKSKKLQLKKNYNVAILLDSSGSMANMQNGKTRMEIAKEAIKQFVENLPEQARISLRVYGHVGTGSKADKKKSCSSIEEVYPLASYKKGKFSKALNQFEPAGWTPMTKAIKELKRNFKKYNSKQNTNIVYVVSDGVETCGGNPVKVVKSLSESNISPVVNIIGFQVNNEGHKQLKEMAKSAHGRYINAKSKADLVSEFEQTVDMAKIWSDWHDNAQETLNKLHDTIQTQLNNWHDKQQKLINREHNNLQTAIGYLDDKKIIDTDVFLQYDDIYTDYFLKMDSEARHKFLKLDEINTDAFLSNIDDVTNRYLDAVD</sequence>
<dbReference type="EMBL" id="BAAADS010000003">
    <property type="protein sequence ID" value="GAA0593727.1"/>
    <property type="molecule type" value="Genomic_DNA"/>
</dbReference>
<dbReference type="InterPro" id="IPR036465">
    <property type="entry name" value="vWFA_dom_sf"/>
</dbReference>
<name>A0ABN1FM56_9BACI</name>
<organism evidence="4 5">
    <name type="scientific">Virgibacillus siamensis</name>
    <dbReference type="NCBI Taxonomy" id="480071"/>
    <lineage>
        <taxon>Bacteria</taxon>
        <taxon>Bacillati</taxon>
        <taxon>Bacillota</taxon>
        <taxon>Bacilli</taxon>
        <taxon>Bacillales</taxon>
        <taxon>Bacillaceae</taxon>
        <taxon>Virgibacillus</taxon>
    </lineage>
</organism>
<evidence type="ECO:0000256" key="2">
    <source>
        <dbReference type="SAM" id="SignalP"/>
    </source>
</evidence>
<feature type="domain" description="VWFA" evidence="3">
    <location>
        <begin position="167"/>
        <end position="356"/>
    </location>
</feature>
<protein>
    <recommendedName>
        <fullName evidence="3">VWFA domain-containing protein</fullName>
    </recommendedName>
</protein>